<dbReference type="GO" id="GO:0033218">
    <property type="term" value="F:amide binding"/>
    <property type="evidence" value="ECO:0007669"/>
    <property type="project" value="InterPro"/>
</dbReference>
<dbReference type="PANTHER" id="PTHR47628">
    <property type="match status" value="1"/>
</dbReference>
<dbReference type="InterPro" id="IPR028082">
    <property type="entry name" value="Peripla_BP_I"/>
</dbReference>
<gene>
    <name evidence="1" type="ORF">FP2506_17324</name>
</gene>
<dbReference type="SUPFAM" id="SSF53822">
    <property type="entry name" value="Periplasmic binding protein-like I"/>
    <property type="match status" value="1"/>
</dbReference>
<comment type="caution">
    <text evidence="1">The sequence shown here is derived from an EMBL/GenBank/DDBJ whole genome shotgun (WGS) entry which is preliminary data.</text>
</comment>
<dbReference type="eggNOG" id="COG0683">
    <property type="taxonomic scope" value="Bacteria"/>
</dbReference>
<protein>
    <submittedName>
        <fullName evidence="1">ABC transporter, substrate binding protein</fullName>
    </submittedName>
</protein>
<dbReference type="CDD" id="cd06357">
    <property type="entry name" value="PBP1_AmiC"/>
    <property type="match status" value="1"/>
</dbReference>
<dbReference type="PROSITE" id="PS51318">
    <property type="entry name" value="TAT"/>
    <property type="match status" value="1"/>
</dbReference>
<proteinExistence type="predicted"/>
<dbReference type="InterPro" id="IPR006311">
    <property type="entry name" value="TAT_signal"/>
</dbReference>
<dbReference type="PANTHER" id="PTHR47628:SF1">
    <property type="entry name" value="ALIPHATIC AMIDASE EXPRESSION-REGULATING PROTEIN"/>
    <property type="match status" value="1"/>
</dbReference>
<keyword evidence="2" id="KW-1185">Reference proteome</keyword>
<dbReference type="Gene3D" id="3.40.50.2300">
    <property type="match status" value="2"/>
</dbReference>
<organism evidence="1 2">
    <name type="scientific">Fulvimarina pelagi HTCC2506</name>
    <dbReference type="NCBI Taxonomy" id="314231"/>
    <lineage>
        <taxon>Bacteria</taxon>
        <taxon>Pseudomonadati</taxon>
        <taxon>Pseudomonadota</taxon>
        <taxon>Alphaproteobacteria</taxon>
        <taxon>Hyphomicrobiales</taxon>
        <taxon>Aurantimonadaceae</taxon>
        <taxon>Fulvimarina</taxon>
    </lineage>
</organism>
<dbReference type="InterPro" id="IPR039570">
    <property type="entry name" value="AmiC_PBP1"/>
</dbReference>
<dbReference type="Pfam" id="PF13433">
    <property type="entry name" value="Peripla_BP_5"/>
    <property type="match status" value="1"/>
</dbReference>
<accession>Q0FY83</accession>
<sequence length="432" mass="47539">MSIENFGKRDDVAVMEAFVLKRRTFLKNASVLGAVTTTGLFAPSILRTVKPAMAQGADLPVGLLFSLTGSVAVVEKTLHDASMLAIEQINDEGGVAGRKLNPIIEDPASDPATYADRARRLVIRDRCISVFGSYTSASRQAVLPVVEQRDNLYWYPTLYEGRECSRNVMYGGAVPNQQQQEFVPWLAEKHGKRFYLIGNNYVYPREENNVCKILLDRLGGEAVHEEYVPLGHSDFSSVINRIRAEKPDVVFCTLVGDSDVAFQRQFHAAGFDPAETPVASLTRSEIEVQAMGGDAAAGHYSSAPYFMSYQSPENEAFVKAYQDKYGSDAVTHFVSEAAYFQVFQFKKAVEKLGDQELTAPAIRDASVGVSVVAPQGEVVIEENLHTSLWPKIAQWNGDGQAEILVQSDDRVSPVPYWAYEGSTCTAEGLKRA</sequence>
<evidence type="ECO:0000313" key="2">
    <source>
        <dbReference type="Proteomes" id="UP000004310"/>
    </source>
</evidence>
<dbReference type="STRING" id="217511.GCA_001463845_01765"/>
<evidence type="ECO:0000313" key="1">
    <source>
        <dbReference type="EMBL" id="EAU39859.1"/>
    </source>
</evidence>
<name>Q0FY83_9HYPH</name>
<dbReference type="Proteomes" id="UP000004310">
    <property type="component" value="Unassembled WGS sequence"/>
</dbReference>
<dbReference type="EMBL" id="AATP01000011">
    <property type="protein sequence ID" value="EAU39859.1"/>
    <property type="molecule type" value="Genomic_DNA"/>
</dbReference>
<reference evidence="1 2" key="1">
    <citation type="journal article" date="2010" name="J. Bacteriol.">
        <title>Genome sequence of Fulvimarina pelagi HTCC2506T, a Mn(II)-oxidizing alphaproteobacterium possessing an aerobic anoxygenic photosynthetic gene cluster and Xanthorhodopsin.</title>
        <authorList>
            <person name="Kang I."/>
            <person name="Oh H.M."/>
            <person name="Lim S.I."/>
            <person name="Ferriera S."/>
            <person name="Giovannoni S.J."/>
            <person name="Cho J.C."/>
        </authorList>
    </citation>
    <scope>NUCLEOTIDE SEQUENCE [LARGE SCALE GENOMIC DNA]</scope>
    <source>
        <strain evidence="1 2">HTCC2506</strain>
    </source>
</reference>
<dbReference type="AlphaFoldDB" id="Q0FY83"/>
<dbReference type="HOGENOM" id="CLU_027128_1_1_5"/>